<dbReference type="InterPro" id="IPR011009">
    <property type="entry name" value="Kinase-like_dom_sf"/>
</dbReference>
<dbReference type="STRING" id="44941.A0A397V5M9"/>
<dbReference type="Proteomes" id="UP000266673">
    <property type="component" value="Unassembled WGS sequence"/>
</dbReference>
<dbReference type="SMART" id="SM00671">
    <property type="entry name" value="SEL1"/>
    <property type="match status" value="3"/>
</dbReference>
<dbReference type="Gene3D" id="1.10.510.10">
    <property type="entry name" value="Transferase(Phosphotransferase) domain 1"/>
    <property type="match status" value="1"/>
</dbReference>
<dbReference type="InterPro" id="IPR006597">
    <property type="entry name" value="Sel1-like"/>
</dbReference>
<dbReference type="AlphaFoldDB" id="A0A397V5M9"/>
<dbReference type="Pfam" id="PF00805">
    <property type="entry name" value="Pentapeptide"/>
    <property type="match status" value="2"/>
</dbReference>
<comment type="similarity">
    <text evidence="1">Belongs to the protein kinase superfamily. TKL Ser/Thr protein kinase family. ROCO subfamily.</text>
</comment>
<dbReference type="InterPro" id="IPR027417">
    <property type="entry name" value="P-loop_NTPase"/>
</dbReference>
<dbReference type="GO" id="GO:0005524">
    <property type="term" value="F:ATP binding"/>
    <property type="evidence" value="ECO:0007669"/>
    <property type="project" value="InterPro"/>
</dbReference>
<dbReference type="Gene3D" id="2.160.20.80">
    <property type="entry name" value="E3 ubiquitin-protein ligase SopA"/>
    <property type="match status" value="1"/>
</dbReference>
<dbReference type="SUPFAM" id="SSF141571">
    <property type="entry name" value="Pentapeptide repeat-like"/>
    <property type="match status" value="1"/>
</dbReference>
<dbReference type="Pfam" id="PF07714">
    <property type="entry name" value="PK_Tyr_Ser-Thr"/>
    <property type="match status" value="1"/>
</dbReference>
<dbReference type="Pfam" id="PF05729">
    <property type="entry name" value="NACHT"/>
    <property type="match status" value="1"/>
</dbReference>
<comment type="caution">
    <text evidence="3">The sequence shown here is derived from an EMBL/GenBank/DDBJ whole genome shotgun (WGS) entry which is preliminary data.</text>
</comment>
<proteinExistence type="inferred from homology"/>
<keyword evidence="4" id="KW-1185">Reference proteome</keyword>
<feature type="domain" description="Protein kinase" evidence="2">
    <location>
        <begin position="1"/>
        <end position="267"/>
    </location>
</feature>
<protein>
    <recommendedName>
        <fullName evidence="2">Protein kinase domain-containing protein</fullName>
    </recommendedName>
</protein>
<dbReference type="InterPro" id="IPR000719">
    <property type="entry name" value="Prot_kinase_dom"/>
</dbReference>
<dbReference type="PANTHER" id="PTHR44329">
    <property type="entry name" value="SERINE/THREONINE-PROTEIN KINASE TNNI3K-RELATED"/>
    <property type="match status" value="1"/>
</dbReference>
<dbReference type="InterPro" id="IPR051681">
    <property type="entry name" value="Ser/Thr_Kinases-Pseudokinases"/>
</dbReference>
<evidence type="ECO:0000313" key="4">
    <source>
        <dbReference type="Proteomes" id="UP000266673"/>
    </source>
</evidence>
<name>A0A397V5M9_9GLOM</name>
<reference evidence="3 4" key="1">
    <citation type="submission" date="2018-06" db="EMBL/GenBank/DDBJ databases">
        <title>Comparative genomics reveals the genomic features of Rhizophagus irregularis, R. cerebriforme, R. diaphanum and Gigaspora rosea, and their symbiotic lifestyle signature.</title>
        <authorList>
            <person name="Morin E."/>
            <person name="San Clemente H."/>
            <person name="Chen E.C.H."/>
            <person name="De La Providencia I."/>
            <person name="Hainaut M."/>
            <person name="Kuo A."/>
            <person name="Kohler A."/>
            <person name="Murat C."/>
            <person name="Tang N."/>
            <person name="Roy S."/>
            <person name="Loubradou J."/>
            <person name="Henrissat B."/>
            <person name="Grigoriev I.V."/>
            <person name="Corradi N."/>
            <person name="Roux C."/>
            <person name="Martin F.M."/>
        </authorList>
    </citation>
    <scope>NUCLEOTIDE SEQUENCE [LARGE SCALE GENOMIC DNA]</scope>
    <source>
        <strain evidence="3 4">DAOM 194757</strain>
    </source>
</reference>
<dbReference type="InterPro" id="IPR001646">
    <property type="entry name" value="5peptide_repeat"/>
</dbReference>
<dbReference type="EMBL" id="QKWP01000691">
    <property type="protein sequence ID" value="RIB16229.1"/>
    <property type="molecule type" value="Genomic_DNA"/>
</dbReference>
<dbReference type="InterPro" id="IPR007111">
    <property type="entry name" value="NACHT_NTPase"/>
</dbReference>
<dbReference type="PROSITE" id="PS50011">
    <property type="entry name" value="PROTEIN_KINASE_DOM"/>
    <property type="match status" value="1"/>
</dbReference>
<dbReference type="SUPFAM" id="SSF56112">
    <property type="entry name" value="Protein kinase-like (PK-like)"/>
    <property type="match status" value="1"/>
</dbReference>
<dbReference type="InterPro" id="IPR001245">
    <property type="entry name" value="Ser-Thr/Tyr_kinase_cat_dom"/>
</dbReference>
<dbReference type="SUPFAM" id="SSF52540">
    <property type="entry name" value="P-loop containing nucleoside triphosphate hydrolases"/>
    <property type="match status" value="1"/>
</dbReference>
<dbReference type="OrthoDB" id="1911848at2759"/>
<evidence type="ECO:0000259" key="2">
    <source>
        <dbReference type="PROSITE" id="PS50011"/>
    </source>
</evidence>
<gene>
    <name evidence="3" type="ORF">C2G38_2091434</name>
</gene>
<dbReference type="GO" id="GO:0004674">
    <property type="term" value="F:protein serine/threonine kinase activity"/>
    <property type="evidence" value="ECO:0007669"/>
    <property type="project" value="TreeGrafter"/>
</dbReference>
<dbReference type="Gene3D" id="1.25.40.10">
    <property type="entry name" value="Tetratricopeptide repeat domain"/>
    <property type="match status" value="1"/>
</dbReference>
<dbReference type="Gene3D" id="3.40.50.300">
    <property type="entry name" value="P-loop containing nucleotide triphosphate hydrolases"/>
    <property type="match status" value="1"/>
</dbReference>
<evidence type="ECO:0000313" key="3">
    <source>
        <dbReference type="EMBL" id="RIB16229.1"/>
    </source>
</evidence>
<evidence type="ECO:0000256" key="1">
    <source>
        <dbReference type="ARBA" id="ARBA00008171"/>
    </source>
</evidence>
<dbReference type="PANTHER" id="PTHR44329:SF289">
    <property type="entry name" value="SERINE_THREONINE-PROTEIN KINASE VIK"/>
    <property type="match status" value="1"/>
</dbReference>
<dbReference type="SUPFAM" id="SSF81901">
    <property type="entry name" value="HCP-like"/>
    <property type="match status" value="1"/>
</dbReference>
<sequence>MVLQYADGGNLQNYLKAKKTRWTDKLSIAKEIACGLSYLHDNNIIHKDLHPKNILIHQGKPKIADFGLSKQINEVSMTSNSNFEDLKGVLQYTEPQCLIDGKDKRNKKSDVYSFGVILWEISSGIPPFKKIRQPLLICARICSGIREDPIEALIQIILDEDQIEKGIGQLKGTQQIELETDRREMLAHIGDLQNQYLKELNEDNEFKEALDLYVKPRGTWRVPIFNKNEINYEEGDVEKVVTDFLTSKDKLTLDDKESLENEANTFLCSQKTELLINKVNSFFKPENQLTLKDVNVLNVAVNQFFALKDKKALKLLEITINQYLESSKGERVLKNAICNFLERPYVLEGKLSKENKLALVTTADVKILENASKKNDKEDFKKTAKELLTLKAKEVLETAINKLLTLKRKRVLLLLGSGGTGKSTFNHYLARQLWNQYNQQEITQPIPLFIALAPLKGLLNQNKDFIEAYLQQAGNLSKDEINKLRERKFVFILDGYDEIAEHERQCYDSNLFSEWKNAKIIISCRPEYLDEGYEKKFWPKENGERGLQELTLTPFSEVEIEQYVRKYFEYSKKKGSPLQSNADTYLQQIKNMPQVKDLVSNPILLKITLAVLPGLLGIASQISRIMLYDEFIKKWFERAQNRLQKIQLRPNEEKEFDHLKNNDFYKECLQFSKEFAFKMFADNNEVIVNFDPNEKVASGWAKFLGDTDEKCRLLRFSMPLFRRGNQYWFFHKSLRDFLISCALVDSFKDTSQTTLLNKQSITPEPAIQEFLAERVQQMPEFIQSLSNFIEYSKMNDNIQIASANAITILSRAKIPLSTNLNNIRISGADLSDGIFNNYQLASAKLNNVNFRNAKFQNAILQDSSFQNANLISADLTSADLQNANFQNANLENANLQNANLQYAKLPSSSLFCADFKGANLSYVDLYDNDPDEIYWHGYCYEYGIVLEKDENNAFTYYQKSADMNHSNGMYQVGYCYNLGIGVEIDKHKAFTYYLKSAEAGNSMGIWKTAICYLYGIGVEQTETKFAEWMNKYVNFLFIFFL</sequence>
<accession>A0A397V5M9</accession>
<dbReference type="InterPro" id="IPR011990">
    <property type="entry name" value="TPR-like_helical_dom_sf"/>
</dbReference>
<dbReference type="Pfam" id="PF08238">
    <property type="entry name" value="Sel1"/>
    <property type="match status" value="3"/>
</dbReference>
<organism evidence="3 4">
    <name type="scientific">Gigaspora rosea</name>
    <dbReference type="NCBI Taxonomy" id="44941"/>
    <lineage>
        <taxon>Eukaryota</taxon>
        <taxon>Fungi</taxon>
        <taxon>Fungi incertae sedis</taxon>
        <taxon>Mucoromycota</taxon>
        <taxon>Glomeromycotina</taxon>
        <taxon>Glomeromycetes</taxon>
        <taxon>Diversisporales</taxon>
        <taxon>Gigasporaceae</taxon>
        <taxon>Gigaspora</taxon>
    </lineage>
</organism>